<organism evidence="2 3">
    <name type="scientific">Phormidesmis priestleyi</name>
    <dbReference type="NCBI Taxonomy" id="268141"/>
    <lineage>
        <taxon>Bacteria</taxon>
        <taxon>Bacillati</taxon>
        <taxon>Cyanobacteriota</taxon>
        <taxon>Cyanophyceae</taxon>
        <taxon>Leptolyngbyales</taxon>
        <taxon>Leptolyngbyaceae</taxon>
        <taxon>Phormidesmis</taxon>
    </lineage>
</organism>
<accession>A0A2W4XCD0</accession>
<dbReference type="AlphaFoldDB" id="A0A2W4XCD0"/>
<evidence type="ECO:0000313" key="2">
    <source>
        <dbReference type="EMBL" id="PZO54756.1"/>
    </source>
</evidence>
<protein>
    <submittedName>
        <fullName evidence="2">Uncharacterized protein</fullName>
    </submittedName>
</protein>
<proteinExistence type="predicted"/>
<evidence type="ECO:0000313" key="3">
    <source>
        <dbReference type="Proteomes" id="UP000249794"/>
    </source>
</evidence>
<gene>
    <name evidence="2" type="ORF">DCF15_11455</name>
</gene>
<dbReference type="EMBL" id="QBMP01000110">
    <property type="protein sequence ID" value="PZO54756.1"/>
    <property type="molecule type" value="Genomic_DNA"/>
</dbReference>
<dbReference type="Proteomes" id="UP000249794">
    <property type="component" value="Unassembled WGS sequence"/>
</dbReference>
<evidence type="ECO:0000256" key="1">
    <source>
        <dbReference type="SAM" id="MobiDB-lite"/>
    </source>
</evidence>
<name>A0A2W4XCD0_9CYAN</name>
<feature type="region of interest" description="Disordered" evidence="1">
    <location>
        <begin position="1"/>
        <end position="28"/>
    </location>
</feature>
<feature type="compositionally biased region" description="Low complexity" evidence="1">
    <location>
        <begin position="9"/>
        <end position="26"/>
    </location>
</feature>
<sequence length="83" mass="8989">MKAIATETSSELPASASPVSSPPQCSLNPEDSLTALSKRCLDKGIQVYLSPLRYRVDVQRENLAKAKQEMLKSVKSNPLSVDA</sequence>
<reference evidence="2 3" key="2">
    <citation type="submission" date="2018-06" db="EMBL/GenBank/DDBJ databases">
        <title>Metagenomic assembly of (sub)arctic Cyanobacteria and their associated microbiome from non-axenic cultures.</title>
        <authorList>
            <person name="Baurain D."/>
        </authorList>
    </citation>
    <scope>NUCLEOTIDE SEQUENCE [LARGE SCALE GENOMIC DNA]</scope>
    <source>
        <strain evidence="2">ULC027bin1</strain>
    </source>
</reference>
<reference evidence="3" key="1">
    <citation type="submission" date="2018-04" db="EMBL/GenBank/DDBJ databases">
        <authorList>
            <person name="Cornet L."/>
        </authorList>
    </citation>
    <scope>NUCLEOTIDE SEQUENCE [LARGE SCALE GENOMIC DNA]</scope>
</reference>
<comment type="caution">
    <text evidence="2">The sequence shown here is derived from an EMBL/GenBank/DDBJ whole genome shotgun (WGS) entry which is preliminary data.</text>
</comment>